<organism evidence="2 3">
    <name type="scientific">Novosphingobium endophyticum</name>
    <dbReference type="NCBI Taxonomy" id="1955250"/>
    <lineage>
        <taxon>Bacteria</taxon>
        <taxon>Pseudomonadati</taxon>
        <taxon>Pseudomonadota</taxon>
        <taxon>Alphaproteobacteria</taxon>
        <taxon>Sphingomonadales</taxon>
        <taxon>Sphingomonadaceae</taxon>
        <taxon>Novosphingobium</taxon>
    </lineage>
</organism>
<evidence type="ECO:0000313" key="3">
    <source>
        <dbReference type="Proteomes" id="UP000608154"/>
    </source>
</evidence>
<dbReference type="Pfam" id="PF19583">
    <property type="entry name" value="ODP"/>
    <property type="match status" value="1"/>
</dbReference>
<proteinExistence type="predicted"/>
<dbReference type="Gene3D" id="3.60.15.10">
    <property type="entry name" value="Ribonuclease Z/Hydroxyacylglutathione hydrolase-like"/>
    <property type="match status" value="1"/>
</dbReference>
<comment type="caution">
    <text evidence="2">The sequence shown here is derived from an EMBL/GenBank/DDBJ whole genome shotgun (WGS) entry which is preliminary data.</text>
</comment>
<keyword evidence="3" id="KW-1185">Reference proteome</keyword>
<evidence type="ECO:0000313" key="2">
    <source>
        <dbReference type="EMBL" id="GGC05719.1"/>
    </source>
</evidence>
<dbReference type="AlphaFoldDB" id="A0A916TTN4"/>
<dbReference type="Proteomes" id="UP000608154">
    <property type="component" value="Unassembled WGS sequence"/>
</dbReference>
<dbReference type="SUPFAM" id="SSF56281">
    <property type="entry name" value="Metallo-hydrolase/oxidoreductase"/>
    <property type="match status" value="1"/>
</dbReference>
<gene>
    <name evidence="2" type="ORF">GCM10011494_25420</name>
</gene>
<dbReference type="InterPro" id="IPR045761">
    <property type="entry name" value="ODP_dom"/>
</dbReference>
<accession>A0A916TTN4</accession>
<dbReference type="EMBL" id="BMHK01000016">
    <property type="protein sequence ID" value="GGC05719.1"/>
    <property type="molecule type" value="Genomic_DNA"/>
</dbReference>
<dbReference type="PANTHER" id="PTHR43717:SF1">
    <property type="entry name" value="ANAEROBIC NITRIC OXIDE REDUCTASE FLAVORUBREDOXIN"/>
    <property type="match status" value="1"/>
</dbReference>
<sequence>MDVTNSETRTNLHEIAEGIWRINTPVGIEGGTAFSFNQYLIDADRPLLFHTGPRQLFPVVSEAVEQVMPVSRLSYIGFCHMEADECGALNDWLASAPQAVPLCSTVAAMTSIADYADRPPHAMADGEVLDLGGREVQWFDAPHVPHGWDNGFLFERITETLFCGDLFTQPGEGSEPLTEGDILATSEAFRQEMDYYAHGPETGPILARLAAARPRTLACMHGSAWRGDGGALLRQLAEAVDGRTSPAQPG</sequence>
<dbReference type="InterPro" id="IPR036866">
    <property type="entry name" value="RibonucZ/Hydroxyglut_hydro"/>
</dbReference>
<protein>
    <recommendedName>
        <fullName evidence="1">ODP domain-containing protein</fullName>
    </recommendedName>
</protein>
<dbReference type="RefSeq" id="WP_188771915.1">
    <property type="nucleotide sequence ID" value="NZ_BMHK01000016.1"/>
</dbReference>
<reference evidence="2" key="2">
    <citation type="submission" date="2020-09" db="EMBL/GenBank/DDBJ databases">
        <authorList>
            <person name="Sun Q."/>
            <person name="Zhou Y."/>
        </authorList>
    </citation>
    <scope>NUCLEOTIDE SEQUENCE</scope>
    <source>
        <strain evidence="2">CGMCC 1.15095</strain>
    </source>
</reference>
<reference evidence="2" key="1">
    <citation type="journal article" date="2014" name="Int. J. Syst. Evol. Microbiol.">
        <title>Complete genome sequence of Corynebacterium casei LMG S-19264T (=DSM 44701T), isolated from a smear-ripened cheese.</title>
        <authorList>
            <consortium name="US DOE Joint Genome Institute (JGI-PGF)"/>
            <person name="Walter F."/>
            <person name="Albersmeier A."/>
            <person name="Kalinowski J."/>
            <person name="Ruckert C."/>
        </authorList>
    </citation>
    <scope>NUCLEOTIDE SEQUENCE</scope>
    <source>
        <strain evidence="2">CGMCC 1.15095</strain>
    </source>
</reference>
<name>A0A916TTN4_9SPHN</name>
<dbReference type="PANTHER" id="PTHR43717">
    <property type="entry name" value="ANAEROBIC NITRIC OXIDE REDUCTASE FLAVORUBREDOXIN"/>
    <property type="match status" value="1"/>
</dbReference>
<feature type="domain" description="ODP" evidence="1">
    <location>
        <begin position="35"/>
        <end position="171"/>
    </location>
</feature>
<evidence type="ECO:0000259" key="1">
    <source>
        <dbReference type="Pfam" id="PF19583"/>
    </source>
</evidence>